<dbReference type="EMBL" id="QJPH01000186">
    <property type="protein sequence ID" value="PZN83483.1"/>
    <property type="molecule type" value="Genomic_DNA"/>
</dbReference>
<protein>
    <submittedName>
        <fullName evidence="1">Uncharacterized protein</fullName>
    </submittedName>
</protein>
<feature type="non-terminal residue" evidence="1">
    <location>
        <position position="1"/>
    </location>
</feature>
<comment type="caution">
    <text evidence="1">The sequence shown here is derived from an EMBL/GenBank/DDBJ whole genome shotgun (WGS) entry which is preliminary data.</text>
</comment>
<organism evidence="1 2">
    <name type="scientific">Candidatus Methylumidiphilus alinenensis</name>
    <dbReference type="NCBI Taxonomy" id="2202197"/>
    <lineage>
        <taxon>Bacteria</taxon>
        <taxon>Pseudomonadati</taxon>
        <taxon>Pseudomonadota</taxon>
        <taxon>Gammaproteobacteria</taxon>
        <taxon>Methylococcales</taxon>
        <taxon>Candidatus Methylumidiphilus</taxon>
    </lineage>
</organism>
<accession>A0A2W4RKD6</accession>
<evidence type="ECO:0000313" key="1">
    <source>
        <dbReference type="EMBL" id="PZN83483.1"/>
    </source>
</evidence>
<name>A0A2W4RKD6_9GAMM</name>
<evidence type="ECO:0000313" key="2">
    <source>
        <dbReference type="Proteomes" id="UP000249396"/>
    </source>
</evidence>
<dbReference type="AlphaFoldDB" id="A0A2W4RKD6"/>
<proteinExistence type="predicted"/>
<gene>
    <name evidence="1" type="ORF">DM484_04245</name>
</gene>
<reference evidence="1 2" key="1">
    <citation type="journal article" date="2018" name="Aquat. Microb. Ecol.">
        <title>Gammaproteobacterial methanotrophs dominate.</title>
        <authorList>
            <person name="Rissanen A.J."/>
            <person name="Saarenheimo J."/>
            <person name="Tiirola M."/>
            <person name="Peura S."/>
            <person name="Aalto S.L."/>
            <person name="Karvinen A."/>
            <person name="Nykanen H."/>
        </authorList>
    </citation>
    <scope>NUCLEOTIDE SEQUENCE [LARGE SCALE GENOMIC DNA]</scope>
    <source>
        <strain evidence="1">AMbin10</strain>
    </source>
</reference>
<dbReference type="Proteomes" id="UP000249396">
    <property type="component" value="Unassembled WGS sequence"/>
</dbReference>
<sequence length="104" mass="11587">QTTAWGSYSVFDWLSASVRGLYTTEGAIKFAYNGIYNPVGPMDYTSNYGGHYWDLGFGLNAMMPTGNLRGNHLSVEWLQPIHDDPNGYQLPHVGTLAATWSYSF</sequence>